<dbReference type="InterPro" id="IPR029058">
    <property type="entry name" value="AB_hydrolase_fold"/>
</dbReference>
<comment type="caution">
    <text evidence="2">The sequence shown here is derived from an EMBL/GenBank/DDBJ whole genome shotgun (WGS) entry which is preliminary data.</text>
</comment>
<dbReference type="Gene3D" id="3.40.50.1820">
    <property type="entry name" value="alpha/beta hydrolase"/>
    <property type="match status" value="1"/>
</dbReference>
<feature type="domain" description="Serine aminopeptidase S33" evidence="1">
    <location>
        <begin position="68"/>
        <end position="169"/>
    </location>
</feature>
<keyword evidence="2" id="KW-0378">Hydrolase</keyword>
<organism evidence="2 3">
    <name type="scientific">Paractinoplanes lichenicola</name>
    <dbReference type="NCBI Taxonomy" id="2802976"/>
    <lineage>
        <taxon>Bacteria</taxon>
        <taxon>Bacillati</taxon>
        <taxon>Actinomycetota</taxon>
        <taxon>Actinomycetes</taxon>
        <taxon>Micromonosporales</taxon>
        <taxon>Micromonosporaceae</taxon>
        <taxon>Paractinoplanes</taxon>
    </lineage>
</organism>
<evidence type="ECO:0000259" key="1">
    <source>
        <dbReference type="Pfam" id="PF12146"/>
    </source>
</evidence>
<name>A0ABS1VVI7_9ACTN</name>
<evidence type="ECO:0000313" key="2">
    <source>
        <dbReference type="EMBL" id="MBL7258497.1"/>
    </source>
</evidence>
<dbReference type="SUPFAM" id="SSF53474">
    <property type="entry name" value="alpha/beta-Hydrolases"/>
    <property type="match status" value="1"/>
</dbReference>
<keyword evidence="3" id="KW-1185">Reference proteome</keyword>
<dbReference type="EMBL" id="JAENHO010000009">
    <property type="protein sequence ID" value="MBL7258497.1"/>
    <property type="molecule type" value="Genomic_DNA"/>
</dbReference>
<sequence length="261" mass="27533">MVLVVGLVLVVLVAGLVWALQRRLIYFPDRSAPPLPPGARTVDLHTSDGLRLQAWLFEPPPGVPDRKVSILVAPGNAGNRGDRLPLATGLANRGLTVLLLDYRGYGGNPGRPSEQGLARDVRAARVYLVGLQRPIVYLGESLGAAVATGLAAEHPSAGLVLRSPFADLPAVGREHYPFLPVRLLARDRFPVRELISRITVPTVVVYGTADEVVPAGQSVGVAERAGGPVRLVAVEGAGHNDAVLVAGPPLIDAVDDLVREP</sequence>
<dbReference type="RefSeq" id="WP_202995173.1">
    <property type="nucleotide sequence ID" value="NZ_JAENHO010000009.1"/>
</dbReference>
<dbReference type="GO" id="GO:0016787">
    <property type="term" value="F:hydrolase activity"/>
    <property type="evidence" value="ECO:0007669"/>
    <property type="project" value="UniProtKB-KW"/>
</dbReference>
<dbReference type="Pfam" id="PF12146">
    <property type="entry name" value="Hydrolase_4"/>
    <property type="match status" value="1"/>
</dbReference>
<reference evidence="2 3" key="1">
    <citation type="submission" date="2021-01" db="EMBL/GenBank/DDBJ databases">
        <title>Actinoplanes sp. nov. LDG1-01 isolated from lichen.</title>
        <authorList>
            <person name="Saeng-In P."/>
            <person name="Phongsopitanun W."/>
            <person name="Kanchanasin P."/>
            <person name="Yuki M."/>
            <person name="Kudo T."/>
            <person name="Ohkuma M."/>
            <person name="Tanasupawat S."/>
        </authorList>
    </citation>
    <scope>NUCLEOTIDE SEQUENCE [LARGE SCALE GENOMIC DNA]</scope>
    <source>
        <strain evidence="2 3">LDG1-01</strain>
    </source>
</reference>
<gene>
    <name evidence="2" type="ORF">JKJ07_29715</name>
</gene>
<accession>A0ABS1VVI7</accession>
<dbReference type="Proteomes" id="UP000598996">
    <property type="component" value="Unassembled WGS sequence"/>
</dbReference>
<dbReference type="PANTHER" id="PTHR12277">
    <property type="entry name" value="ALPHA/BETA HYDROLASE DOMAIN-CONTAINING PROTEIN"/>
    <property type="match status" value="1"/>
</dbReference>
<proteinExistence type="predicted"/>
<evidence type="ECO:0000313" key="3">
    <source>
        <dbReference type="Proteomes" id="UP000598996"/>
    </source>
</evidence>
<protein>
    <submittedName>
        <fullName evidence="2">Alpha/beta hydrolase</fullName>
    </submittedName>
</protein>
<dbReference type="InterPro" id="IPR022742">
    <property type="entry name" value="Hydrolase_4"/>
</dbReference>
<dbReference type="PANTHER" id="PTHR12277:SF79">
    <property type="entry name" value="XAA-PRO DIPEPTIDYL-PEPTIDASE-RELATED"/>
    <property type="match status" value="1"/>
</dbReference>